<dbReference type="PANTHER" id="PTHR30069:SF29">
    <property type="entry name" value="HEMOGLOBIN AND HEMOGLOBIN-HAPTOGLOBIN-BINDING PROTEIN 1-RELATED"/>
    <property type="match status" value="1"/>
</dbReference>
<evidence type="ECO:0000256" key="3">
    <source>
        <dbReference type="ARBA" id="ARBA00022452"/>
    </source>
</evidence>
<keyword evidence="3 8" id="KW-1134">Transmembrane beta strand</keyword>
<comment type="subcellular location">
    <subcellularLocation>
        <location evidence="1 8">Cell outer membrane</location>
        <topology evidence="1 8">Multi-pass membrane protein</topology>
    </subcellularLocation>
</comment>
<evidence type="ECO:0000256" key="6">
    <source>
        <dbReference type="ARBA" id="ARBA00023136"/>
    </source>
</evidence>
<dbReference type="EMBL" id="FNGY01000013">
    <property type="protein sequence ID" value="SDO29371.1"/>
    <property type="molecule type" value="Genomic_DNA"/>
</dbReference>
<dbReference type="SUPFAM" id="SSF56935">
    <property type="entry name" value="Porins"/>
    <property type="match status" value="1"/>
</dbReference>
<evidence type="ECO:0000259" key="10">
    <source>
        <dbReference type="Pfam" id="PF07715"/>
    </source>
</evidence>
<dbReference type="PROSITE" id="PS52016">
    <property type="entry name" value="TONB_DEPENDENT_REC_3"/>
    <property type="match status" value="1"/>
</dbReference>
<keyword evidence="5 9" id="KW-0732">Signal</keyword>
<dbReference type="InterPro" id="IPR023997">
    <property type="entry name" value="TonB-dep_OMP_SusC/RagA_CS"/>
</dbReference>
<dbReference type="FunFam" id="2.170.130.10:FF:000003">
    <property type="entry name" value="SusC/RagA family TonB-linked outer membrane protein"/>
    <property type="match status" value="1"/>
</dbReference>
<dbReference type="STRING" id="430522.BFS30_14205"/>
<dbReference type="GO" id="GO:0015344">
    <property type="term" value="F:siderophore uptake transmembrane transporter activity"/>
    <property type="evidence" value="ECO:0007669"/>
    <property type="project" value="TreeGrafter"/>
</dbReference>
<name>A0A1H0IE69_9SPHI</name>
<dbReference type="InterPro" id="IPR039426">
    <property type="entry name" value="TonB-dep_rcpt-like"/>
</dbReference>
<keyword evidence="4 8" id="KW-0812">Transmembrane</keyword>
<dbReference type="Pfam" id="PF07715">
    <property type="entry name" value="Plug"/>
    <property type="match status" value="1"/>
</dbReference>
<dbReference type="RefSeq" id="WP_083362114.1">
    <property type="nucleotide sequence ID" value="NZ_FNGY01000013.1"/>
</dbReference>
<dbReference type="NCBIfam" id="TIGR04057">
    <property type="entry name" value="SusC_RagA_signa"/>
    <property type="match status" value="1"/>
</dbReference>
<evidence type="ECO:0000256" key="8">
    <source>
        <dbReference type="PROSITE-ProRule" id="PRU01360"/>
    </source>
</evidence>
<dbReference type="InterPro" id="IPR036942">
    <property type="entry name" value="Beta-barrel_TonB_sf"/>
</dbReference>
<dbReference type="NCBIfam" id="TIGR04056">
    <property type="entry name" value="OMP_RagA_SusC"/>
    <property type="match status" value="1"/>
</dbReference>
<dbReference type="InterPro" id="IPR012910">
    <property type="entry name" value="Plug_dom"/>
</dbReference>
<gene>
    <name evidence="11" type="ORF">SAMN05421820_113118</name>
</gene>
<evidence type="ECO:0000256" key="2">
    <source>
        <dbReference type="ARBA" id="ARBA00022448"/>
    </source>
</evidence>
<accession>A0A1H0IE69</accession>
<evidence type="ECO:0000313" key="12">
    <source>
        <dbReference type="Proteomes" id="UP000183200"/>
    </source>
</evidence>
<evidence type="ECO:0000256" key="4">
    <source>
        <dbReference type="ARBA" id="ARBA00022692"/>
    </source>
</evidence>
<dbReference type="Pfam" id="PF13715">
    <property type="entry name" value="CarbopepD_reg_2"/>
    <property type="match status" value="1"/>
</dbReference>
<dbReference type="Gene3D" id="2.40.170.20">
    <property type="entry name" value="TonB-dependent receptor, beta-barrel domain"/>
    <property type="match status" value="1"/>
</dbReference>
<keyword evidence="7 8" id="KW-0998">Cell outer membrane</keyword>
<evidence type="ECO:0000256" key="9">
    <source>
        <dbReference type="SAM" id="SignalP"/>
    </source>
</evidence>
<dbReference type="GO" id="GO:0044718">
    <property type="term" value="P:siderophore transmembrane transport"/>
    <property type="evidence" value="ECO:0007669"/>
    <property type="project" value="TreeGrafter"/>
</dbReference>
<dbReference type="GO" id="GO:0009279">
    <property type="term" value="C:cell outer membrane"/>
    <property type="evidence" value="ECO:0007669"/>
    <property type="project" value="UniProtKB-SubCell"/>
</dbReference>
<dbReference type="Proteomes" id="UP000183200">
    <property type="component" value="Unassembled WGS sequence"/>
</dbReference>
<dbReference type="SUPFAM" id="SSF49464">
    <property type="entry name" value="Carboxypeptidase regulatory domain-like"/>
    <property type="match status" value="1"/>
</dbReference>
<evidence type="ECO:0000256" key="1">
    <source>
        <dbReference type="ARBA" id="ARBA00004571"/>
    </source>
</evidence>
<dbReference type="Gene3D" id="2.60.40.1120">
    <property type="entry name" value="Carboxypeptidase-like, regulatory domain"/>
    <property type="match status" value="1"/>
</dbReference>
<organism evidence="11 12">
    <name type="scientific">Pedobacter steynii</name>
    <dbReference type="NCBI Taxonomy" id="430522"/>
    <lineage>
        <taxon>Bacteria</taxon>
        <taxon>Pseudomonadati</taxon>
        <taxon>Bacteroidota</taxon>
        <taxon>Sphingobacteriia</taxon>
        <taxon>Sphingobacteriales</taxon>
        <taxon>Sphingobacteriaceae</taxon>
        <taxon>Pedobacter</taxon>
    </lineage>
</organism>
<feature type="domain" description="TonB-dependent receptor plug" evidence="10">
    <location>
        <begin position="201"/>
        <end position="305"/>
    </location>
</feature>
<proteinExistence type="inferred from homology"/>
<dbReference type="InterPro" id="IPR023996">
    <property type="entry name" value="TonB-dep_OMP_SusC/RagA"/>
</dbReference>
<keyword evidence="12" id="KW-1185">Reference proteome</keyword>
<comment type="similarity">
    <text evidence="8">Belongs to the TonB-dependent receptor family.</text>
</comment>
<keyword evidence="2 8" id="KW-0813">Transport</keyword>
<keyword evidence="6 8" id="KW-0472">Membrane</keyword>
<dbReference type="AlphaFoldDB" id="A0A1H0IE69"/>
<dbReference type="PANTHER" id="PTHR30069">
    <property type="entry name" value="TONB-DEPENDENT OUTER MEMBRANE RECEPTOR"/>
    <property type="match status" value="1"/>
</dbReference>
<protein>
    <submittedName>
        <fullName evidence="11">TonB-linked outer membrane protein, SusC/RagA family</fullName>
    </submittedName>
</protein>
<evidence type="ECO:0000256" key="5">
    <source>
        <dbReference type="ARBA" id="ARBA00022729"/>
    </source>
</evidence>
<sequence>MLNWSFVFSFLLCIQVSAATYSQNTKVDLDLRKVKLKEALTILGQKGNFRLLYSEEDLPAGKSITLIEKDILVSDALAIFLKGTGLKFQSLEDNLVVIRSKNADVADILVKGTVTDAKGVAVPGASIKLKGSSIATTTDATGRYSIKVPDNGVLMFSYIGFVSQEIDVNNQSTINVKLLENSQDLSEIVVVGYGTQKKAVVSGAVTSVKGTDLAKTPTANLSNSLAGRMPGVTAMQSSGEPGYDGSSIRIRGVNSLGNSDALIVIDGVPNRAGGLERLNPNDVESVSVLKDASAAIYGSRAANGVILVTTKQGKTGKPQFSYDYAYGLQQPTRTPKMSNSVQYAEILNELKIFSSDLPDNQWGAASQGFKNTGSYQRPDNGNTITAAFRPDEMEKFRNGSDPLRYPNTDWFKTTLKNWSPQQRHNLQINGGAENIKYLISMGYLDQDGYYKKSATGYKQYDMRINLEATLNKYITTTLGVTAREELRNFPTVGAGDIFRMLMRGRPNEMEVWPNGLPGPAIEYGYNPYVTTTDLTGYNKDKRDYFQTTGKVEIKIPGVEGLKLTGTASIDKFAGRQKRWQTPWTLYSWDKQTFEADGVTPKLVGAVSSERKDASLSETAGDQLAINLMTMANYDKKIGEHAFSLMAGMTSEKVNNDGFNASRRYFLSTALQELVAGSDKEQTVGNPADGPNNLFNRARLSYFGRVGYNYKEKYLAEFLWRVDGSYIFPEDKRYGFFPGVSLGWRLSEEPFFKDNVKFVNNLKLRGSWGQMGAEAYFGDALAEYQYLSTAGFGNYVVNDQLSQTLSENRVPNPDFSWEVANNTNIGLDASFLDNRLTLEFDYFYNKRTKILIGRGNSIPESSGIIDKLPPVNLGKVNNSGYEFKLSYNDRAGEFGYGISVNGGYAKNKIVFWDETPGAPEWQRSTGMPTKTELAYQFAGVFKDRAEIDANKINYSAITPKLLPGDMKFQDTNGDGKINADDQIRLDKTSTPTFTGGLNLNLQYKNFDLSVLIQGATGGVQIIGLTESGDIGNFLEWSYKNRWTIENPSSENPRLSNRGKTYYTDLNNAARNTYWMRSNNYIRLKNVELGYSLSGTLSKKMGLTALRVYVSGLNLFTLDKIKIWDPESTNSSAQYYPQARVINTGIKATF</sequence>
<reference evidence="12" key="1">
    <citation type="submission" date="2016-10" db="EMBL/GenBank/DDBJ databases">
        <authorList>
            <person name="Varghese N."/>
            <person name="Submissions S."/>
        </authorList>
    </citation>
    <scope>NUCLEOTIDE SEQUENCE [LARGE SCALE GENOMIC DNA]</scope>
    <source>
        <strain evidence="12">DSM 19110</strain>
    </source>
</reference>
<dbReference type="Gene3D" id="2.170.130.10">
    <property type="entry name" value="TonB-dependent receptor, plug domain"/>
    <property type="match status" value="1"/>
</dbReference>
<dbReference type="OrthoDB" id="9768177at2"/>
<evidence type="ECO:0000256" key="7">
    <source>
        <dbReference type="ARBA" id="ARBA00023237"/>
    </source>
</evidence>
<feature type="signal peptide" evidence="9">
    <location>
        <begin position="1"/>
        <end position="18"/>
    </location>
</feature>
<evidence type="ECO:0000313" key="11">
    <source>
        <dbReference type="EMBL" id="SDO29371.1"/>
    </source>
</evidence>
<dbReference type="InterPro" id="IPR008969">
    <property type="entry name" value="CarboxyPept-like_regulatory"/>
</dbReference>
<feature type="chain" id="PRO_5010380846" evidence="9">
    <location>
        <begin position="19"/>
        <end position="1148"/>
    </location>
</feature>
<dbReference type="InterPro" id="IPR037066">
    <property type="entry name" value="Plug_dom_sf"/>
</dbReference>